<dbReference type="Pfam" id="PF13298">
    <property type="entry name" value="LigD_N"/>
    <property type="match status" value="1"/>
</dbReference>
<dbReference type="AlphaFoldDB" id="A0A1N6JTT0"/>
<sequence length="243" mass="27207">MSLAKYKQKRNFKQTSEPVSGKAEGKHIFVVQRHHATRLHYDFRLEIDGTLKSWAVPKGPSLNPADKRLAMEVEDHPYDYKDFEGQIPARNYGAGYVYIWDKGTFELLDKKGNALKEWKSGNMKVVLHGKKLKGEFAIVKMKGGREENAWLLIKHKDKYAVDGEYNSEDYTPKRVIAKKKGAAEKEVIAVAKKAAVGKAAPKKAATQKVAPRKAAVKKAAAKTAPAKKAATPVKKKPRQQRVK</sequence>
<reference evidence="3 4" key="1">
    <citation type="submission" date="2016-11" db="EMBL/GenBank/DDBJ databases">
        <authorList>
            <person name="Jaros S."/>
            <person name="Januszkiewicz K."/>
            <person name="Wedrychowicz H."/>
        </authorList>
    </citation>
    <scope>NUCLEOTIDE SEQUENCE [LARGE SCALE GENOMIC DNA]</scope>
    <source>
        <strain evidence="3 4">DSM 24787</strain>
    </source>
</reference>
<gene>
    <name evidence="3" type="ORF">SAMN04488055_4400</name>
</gene>
<evidence type="ECO:0000259" key="2">
    <source>
        <dbReference type="Pfam" id="PF13298"/>
    </source>
</evidence>
<organism evidence="3 4">
    <name type="scientific">Chitinophaga niabensis</name>
    <dbReference type="NCBI Taxonomy" id="536979"/>
    <lineage>
        <taxon>Bacteria</taxon>
        <taxon>Pseudomonadati</taxon>
        <taxon>Bacteroidota</taxon>
        <taxon>Chitinophagia</taxon>
        <taxon>Chitinophagales</taxon>
        <taxon>Chitinophagaceae</taxon>
        <taxon>Chitinophaga</taxon>
    </lineage>
</organism>
<feature type="compositionally biased region" description="Basic residues" evidence="1">
    <location>
        <begin position="210"/>
        <end position="220"/>
    </location>
</feature>
<feature type="region of interest" description="Disordered" evidence="1">
    <location>
        <begin position="198"/>
        <end position="243"/>
    </location>
</feature>
<evidence type="ECO:0000256" key="1">
    <source>
        <dbReference type="SAM" id="MobiDB-lite"/>
    </source>
</evidence>
<dbReference type="PANTHER" id="PTHR39465">
    <property type="entry name" value="DNA LIGASE D, 3'-PHOSPHOESTERASE DOMAIN"/>
    <property type="match status" value="1"/>
</dbReference>
<dbReference type="NCBIfam" id="TIGR02777">
    <property type="entry name" value="LigD_PE_dom"/>
    <property type="match status" value="1"/>
</dbReference>
<proteinExistence type="predicted"/>
<dbReference type="Proteomes" id="UP000185003">
    <property type="component" value="Unassembled WGS sequence"/>
</dbReference>
<accession>A0A1N6JTT0</accession>
<feature type="domain" description="DNA ligase D 3'-phosphoesterase" evidence="2">
    <location>
        <begin position="32"/>
        <end position="140"/>
    </location>
</feature>
<keyword evidence="4" id="KW-1185">Reference proteome</keyword>
<feature type="compositionally biased region" description="Low complexity" evidence="1">
    <location>
        <begin position="198"/>
        <end position="209"/>
    </location>
</feature>
<evidence type="ECO:0000313" key="3">
    <source>
        <dbReference type="EMBL" id="SIO47631.1"/>
    </source>
</evidence>
<protein>
    <submittedName>
        <fullName evidence="3">DNA ligase D, 3'-phosphoesterase domain-containing protein</fullName>
    </submittedName>
</protein>
<name>A0A1N6JTT0_9BACT</name>
<dbReference type="STRING" id="536979.SAMN04488055_4400"/>
<feature type="compositionally biased region" description="Basic residues" evidence="1">
    <location>
        <begin position="233"/>
        <end position="243"/>
    </location>
</feature>
<dbReference type="GO" id="GO:0016874">
    <property type="term" value="F:ligase activity"/>
    <property type="evidence" value="ECO:0007669"/>
    <property type="project" value="UniProtKB-KW"/>
</dbReference>
<keyword evidence="3" id="KW-0436">Ligase</keyword>
<dbReference type="OrthoDB" id="9802472at2"/>
<dbReference type="RefSeq" id="WP_084185754.1">
    <property type="nucleotide sequence ID" value="NZ_FSRA01000002.1"/>
</dbReference>
<dbReference type="PANTHER" id="PTHR39465:SF1">
    <property type="entry name" value="DNA LIGASE D 3'-PHOSPHOESTERASE DOMAIN-CONTAINING PROTEIN"/>
    <property type="match status" value="1"/>
</dbReference>
<evidence type="ECO:0000313" key="4">
    <source>
        <dbReference type="Proteomes" id="UP000185003"/>
    </source>
</evidence>
<dbReference type="InterPro" id="IPR014144">
    <property type="entry name" value="LigD_PE_domain"/>
</dbReference>
<feature type="compositionally biased region" description="Low complexity" evidence="1">
    <location>
        <begin position="221"/>
        <end position="232"/>
    </location>
</feature>
<dbReference type="EMBL" id="FSRA01000002">
    <property type="protein sequence ID" value="SIO47631.1"/>
    <property type="molecule type" value="Genomic_DNA"/>
</dbReference>